<proteinExistence type="predicted"/>
<keyword evidence="3" id="KW-1185">Reference proteome</keyword>
<gene>
    <name evidence="2" type="ORF">BAZ10_04530</name>
</gene>
<organism evidence="2 3">
    <name type="scientific">Elizabethkingia occulta</name>
    <dbReference type="NCBI Taxonomy" id="1867263"/>
    <lineage>
        <taxon>Bacteria</taxon>
        <taxon>Pseudomonadati</taxon>
        <taxon>Bacteroidota</taxon>
        <taxon>Flavobacteriia</taxon>
        <taxon>Flavobacteriales</taxon>
        <taxon>Weeksellaceae</taxon>
        <taxon>Elizabethkingia</taxon>
    </lineage>
</organism>
<name>A0A1T3MLB5_9FLAO</name>
<keyword evidence="1" id="KW-0472">Membrane</keyword>
<sequence>MPSLEEFQFGGEQLVTAWQIFCSLFALCFFYFLQSESFFAPAICDEFLLYYNVIGSYLKTPYYAVVKEYFRNYM</sequence>
<dbReference type="Proteomes" id="UP000190813">
    <property type="component" value="Unassembled WGS sequence"/>
</dbReference>
<evidence type="ECO:0000313" key="2">
    <source>
        <dbReference type="EMBL" id="OPC65296.1"/>
    </source>
</evidence>
<feature type="transmembrane region" description="Helical" evidence="1">
    <location>
        <begin position="15"/>
        <end position="33"/>
    </location>
</feature>
<protein>
    <submittedName>
        <fullName evidence="2">Uncharacterized protein</fullName>
    </submittedName>
</protein>
<evidence type="ECO:0000256" key="1">
    <source>
        <dbReference type="SAM" id="Phobius"/>
    </source>
</evidence>
<dbReference type="AlphaFoldDB" id="A0A1T3MLB5"/>
<comment type="caution">
    <text evidence="2">The sequence shown here is derived from an EMBL/GenBank/DDBJ whole genome shotgun (WGS) entry which is preliminary data.</text>
</comment>
<keyword evidence="1" id="KW-1133">Transmembrane helix</keyword>
<evidence type="ECO:0000313" key="3">
    <source>
        <dbReference type="Proteomes" id="UP000190813"/>
    </source>
</evidence>
<accession>A0A1T3MLB5</accession>
<reference evidence="2 3" key="1">
    <citation type="submission" date="2016-06" db="EMBL/GenBank/DDBJ databases">
        <title>Revisiting the taxonomy of the Elizabethkingia Genus based on Whole-Genome Sequencing, Optical Mapping, and MALDI-TOF.</title>
        <authorList>
            <person name="Nicholson A.C."/>
        </authorList>
    </citation>
    <scope>NUCLEOTIDE SEQUENCE [LARGE SCALE GENOMIC DNA]</scope>
    <source>
        <strain evidence="2 3">G4070</strain>
    </source>
</reference>
<keyword evidence="1" id="KW-0812">Transmembrane</keyword>
<dbReference type="EMBL" id="MAHX01000015">
    <property type="protein sequence ID" value="OPC65296.1"/>
    <property type="molecule type" value="Genomic_DNA"/>
</dbReference>